<dbReference type="EMBL" id="JAATNW010000001">
    <property type="protein sequence ID" value="NMH58422.1"/>
    <property type="molecule type" value="Genomic_DNA"/>
</dbReference>
<organism evidence="1 2">
    <name type="scientific">Alteromonas ponticola</name>
    <dbReference type="NCBI Taxonomy" id="2720613"/>
    <lineage>
        <taxon>Bacteria</taxon>
        <taxon>Pseudomonadati</taxon>
        <taxon>Pseudomonadota</taxon>
        <taxon>Gammaproteobacteria</taxon>
        <taxon>Alteromonadales</taxon>
        <taxon>Alteromonadaceae</taxon>
        <taxon>Alteromonas/Salinimonas group</taxon>
        <taxon>Alteromonas</taxon>
    </lineage>
</organism>
<reference evidence="1 2" key="1">
    <citation type="submission" date="2020-03" db="EMBL/GenBank/DDBJ databases">
        <title>Alteromonas ponticola sp. nov., isolated from seawater.</title>
        <authorList>
            <person name="Yoon J.-H."/>
            <person name="Kim Y.-O."/>
        </authorList>
    </citation>
    <scope>NUCLEOTIDE SEQUENCE [LARGE SCALE GENOMIC DNA]</scope>
    <source>
        <strain evidence="1 2">MYP5</strain>
    </source>
</reference>
<evidence type="ECO:0000313" key="1">
    <source>
        <dbReference type="EMBL" id="NMH58422.1"/>
    </source>
</evidence>
<sequence>MLSLILFTGPGCHLCDDALAIIAELNRPVDIEKVNIRESAELYHLYGARIPVVKRKDTDAELGWPFDTELLEQFLE</sequence>
<keyword evidence="2" id="KW-1185">Reference proteome</keyword>
<dbReference type="Proteomes" id="UP000709336">
    <property type="component" value="Unassembled WGS sequence"/>
</dbReference>
<protein>
    <submittedName>
        <fullName evidence="1">Glutaredoxin family protein</fullName>
    </submittedName>
</protein>
<dbReference type="SUPFAM" id="SSF52833">
    <property type="entry name" value="Thioredoxin-like"/>
    <property type="match status" value="1"/>
</dbReference>
<dbReference type="PANTHER" id="PTHR33558">
    <property type="entry name" value="GLUTAREDOXIN-LIKE PROTEIN C5ORF63 HOMOLOG"/>
    <property type="match status" value="1"/>
</dbReference>
<dbReference type="InterPro" id="IPR052565">
    <property type="entry name" value="Glutaredoxin-like_YDR286C"/>
</dbReference>
<dbReference type="InterPro" id="IPR008554">
    <property type="entry name" value="Glutaredoxin-like"/>
</dbReference>
<dbReference type="RefSeq" id="WP_169209006.1">
    <property type="nucleotide sequence ID" value="NZ_JAATNW010000001.1"/>
</dbReference>
<comment type="caution">
    <text evidence="1">The sequence shown here is derived from an EMBL/GenBank/DDBJ whole genome shotgun (WGS) entry which is preliminary data.</text>
</comment>
<accession>A0ABX1QZ12</accession>
<dbReference type="Gene3D" id="3.40.30.10">
    <property type="entry name" value="Glutaredoxin"/>
    <property type="match status" value="1"/>
</dbReference>
<name>A0ABX1QZ12_9ALTE</name>
<dbReference type="PANTHER" id="PTHR33558:SF1">
    <property type="entry name" value="GLUTAREDOXIN-LIKE PROTEIN C5ORF63 HOMOLOG"/>
    <property type="match status" value="1"/>
</dbReference>
<evidence type="ECO:0000313" key="2">
    <source>
        <dbReference type="Proteomes" id="UP000709336"/>
    </source>
</evidence>
<dbReference type="InterPro" id="IPR036249">
    <property type="entry name" value="Thioredoxin-like_sf"/>
</dbReference>
<dbReference type="Pfam" id="PF05768">
    <property type="entry name" value="Glrx-like"/>
    <property type="match status" value="1"/>
</dbReference>
<proteinExistence type="predicted"/>
<gene>
    <name evidence="1" type="ORF">HCJ96_00095</name>
</gene>